<evidence type="ECO:0000313" key="3">
    <source>
        <dbReference type="Proteomes" id="UP000217545"/>
    </source>
</evidence>
<evidence type="ECO:0000256" key="1">
    <source>
        <dbReference type="SAM" id="MobiDB-lite"/>
    </source>
</evidence>
<dbReference type="Proteomes" id="UP000217545">
    <property type="component" value="Chromosome"/>
</dbReference>
<accession>A0AAD0EBR0</accession>
<evidence type="ECO:0000313" key="2">
    <source>
        <dbReference type="EMBL" id="ATF06287.1"/>
    </source>
</evidence>
<proteinExistence type="predicted"/>
<reference evidence="2 3" key="1">
    <citation type="journal article" date="2017" name="Front. Microbiol.">
        <title>Phaeobacter piscinae sp. nov., a species of the Roseobacter group and potential aquaculture probiont.</title>
        <authorList>
            <person name="Sonnenschein E.C."/>
            <person name="Phippen C.B.W."/>
            <person name="Nielsen K.F."/>
            <person name="Mateiu R.V."/>
            <person name="Melchiorsen J."/>
            <person name="Gram L."/>
            <person name="Overmann J."/>
            <person name="Freese H.M."/>
        </authorList>
    </citation>
    <scope>NUCLEOTIDE SEQUENCE [LARGE SCALE GENOMIC DNA]</scope>
    <source>
        <strain evidence="2 3">P63</strain>
    </source>
</reference>
<sequence>MIAANVEAATVGRPPKRAQDKFGSPKQVTLTPGQWDRVNDHLAAQELHWMEFVRAAISEKLDRDEADQSDTDKPE</sequence>
<organism evidence="2 3">
    <name type="scientific">Phaeobacter gallaeciensis</name>
    <dbReference type="NCBI Taxonomy" id="60890"/>
    <lineage>
        <taxon>Bacteria</taxon>
        <taxon>Pseudomonadati</taxon>
        <taxon>Pseudomonadota</taxon>
        <taxon>Alphaproteobacteria</taxon>
        <taxon>Rhodobacterales</taxon>
        <taxon>Roseobacteraceae</taxon>
        <taxon>Phaeobacter</taxon>
    </lineage>
</organism>
<dbReference type="AlphaFoldDB" id="A0AAD0EBR0"/>
<name>A0AAD0EBR0_9RHOB</name>
<gene>
    <name evidence="2" type="ORF">PhaeoP63_02220</name>
</gene>
<protein>
    <submittedName>
        <fullName evidence="2">Uncharacterized protein</fullName>
    </submittedName>
</protein>
<feature type="region of interest" description="Disordered" evidence="1">
    <location>
        <begin position="1"/>
        <end position="32"/>
    </location>
</feature>
<dbReference type="GeneID" id="31846616"/>
<dbReference type="EMBL" id="CP010784">
    <property type="protein sequence ID" value="ATF06287.1"/>
    <property type="molecule type" value="Genomic_DNA"/>
</dbReference>
<dbReference type="RefSeq" id="WP_024097630.1">
    <property type="nucleotide sequence ID" value="NZ_CP010588.1"/>
</dbReference>